<evidence type="ECO:0000259" key="9">
    <source>
        <dbReference type="SMART" id="SM01268"/>
    </source>
</evidence>
<protein>
    <submittedName>
        <fullName evidence="10">LAG1, DNA binding-domain-containing protein</fullName>
    </submittedName>
</protein>
<evidence type="ECO:0000256" key="1">
    <source>
        <dbReference type="ARBA" id="ARBA00004123"/>
    </source>
</evidence>
<feature type="region of interest" description="Disordered" evidence="7">
    <location>
        <begin position="69"/>
        <end position="106"/>
    </location>
</feature>
<keyword evidence="11" id="KW-1185">Reference proteome</keyword>
<reference evidence="10" key="1">
    <citation type="submission" date="2023-02" db="EMBL/GenBank/DDBJ databases">
        <title>Identification and recombinant expression of a fungal hydrolase from Papiliotrema laurentii that hydrolyzes apple cutin and clears colloidal polyester polyurethane.</title>
        <authorList>
            <consortium name="DOE Joint Genome Institute"/>
            <person name="Roman V.A."/>
            <person name="Bojanowski C."/>
            <person name="Crable B.R."/>
            <person name="Wagner D.N."/>
            <person name="Hung C.S."/>
            <person name="Nadeau L.J."/>
            <person name="Schratz L."/>
            <person name="Haridas S."/>
            <person name="Pangilinan J."/>
            <person name="Lipzen A."/>
            <person name="Na H."/>
            <person name="Yan M."/>
            <person name="Ng V."/>
            <person name="Grigoriev I.V."/>
            <person name="Spatafora J.W."/>
            <person name="Barlow D."/>
            <person name="Biffinger J."/>
            <person name="Kelley-Loughnane N."/>
            <person name="Varaljay V.A."/>
            <person name="Crookes-Goodson W.J."/>
        </authorList>
    </citation>
    <scope>NUCLEOTIDE SEQUENCE</scope>
    <source>
        <strain evidence="10">5307AH</strain>
    </source>
</reference>
<evidence type="ECO:0000256" key="6">
    <source>
        <dbReference type="ARBA" id="ARBA00023242"/>
    </source>
</evidence>
<comment type="similarity">
    <text evidence="2">Belongs to the Su(H) family.</text>
</comment>
<evidence type="ECO:0000313" key="10">
    <source>
        <dbReference type="EMBL" id="KAK1925583.1"/>
    </source>
</evidence>
<keyword evidence="4" id="KW-0238">DNA-binding</keyword>
<keyword evidence="5" id="KW-0804">Transcription</keyword>
<keyword evidence="6" id="KW-0539">Nucleus</keyword>
<feature type="region of interest" description="Disordered" evidence="7">
    <location>
        <begin position="171"/>
        <end position="204"/>
    </location>
</feature>
<evidence type="ECO:0000256" key="4">
    <source>
        <dbReference type="ARBA" id="ARBA00023125"/>
    </source>
</evidence>
<evidence type="ECO:0000256" key="5">
    <source>
        <dbReference type="ARBA" id="ARBA00023163"/>
    </source>
</evidence>
<dbReference type="InterPro" id="IPR036358">
    <property type="entry name" value="BTD_sf"/>
</dbReference>
<dbReference type="SUPFAM" id="SSF49417">
    <property type="entry name" value="p53-like transcription factors"/>
    <property type="match status" value="1"/>
</dbReference>
<organism evidence="10 11">
    <name type="scientific">Papiliotrema laurentii</name>
    <name type="common">Cryptococcus laurentii</name>
    <dbReference type="NCBI Taxonomy" id="5418"/>
    <lineage>
        <taxon>Eukaryota</taxon>
        <taxon>Fungi</taxon>
        <taxon>Dikarya</taxon>
        <taxon>Basidiomycota</taxon>
        <taxon>Agaricomycotina</taxon>
        <taxon>Tremellomycetes</taxon>
        <taxon>Tremellales</taxon>
        <taxon>Rhynchogastremaceae</taxon>
        <taxon>Papiliotrema</taxon>
    </lineage>
</organism>
<feature type="region of interest" description="Disordered" evidence="7">
    <location>
        <begin position="249"/>
        <end position="268"/>
    </location>
</feature>
<feature type="compositionally biased region" description="Low complexity" evidence="7">
    <location>
        <begin position="172"/>
        <end position="183"/>
    </location>
</feature>
<feature type="region of interest" description="Disordered" evidence="7">
    <location>
        <begin position="29"/>
        <end position="50"/>
    </location>
</feature>
<feature type="compositionally biased region" description="Polar residues" evidence="7">
    <location>
        <begin position="715"/>
        <end position="729"/>
    </location>
</feature>
<evidence type="ECO:0000256" key="7">
    <source>
        <dbReference type="SAM" id="MobiDB-lite"/>
    </source>
</evidence>
<dbReference type="AlphaFoldDB" id="A0AAD9L736"/>
<feature type="domain" description="RBP-J/Cbf11/Cbf12 DNA binding" evidence="8">
    <location>
        <begin position="321"/>
        <end position="494"/>
    </location>
</feature>
<feature type="domain" description="Beta-trefoil DNA-binding" evidence="9">
    <location>
        <begin position="495"/>
        <end position="784"/>
    </location>
</feature>
<feature type="compositionally biased region" description="Low complexity" evidence="7">
    <location>
        <begin position="82"/>
        <end position="104"/>
    </location>
</feature>
<dbReference type="GO" id="GO:0000978">
    <property type="term" value="F:RNA polymerase II cis-regulatory region sequence-specific DNA binding"/>
    <property type="evidence" value="ECO:0007669"/>
    <property type="project" value="InterPro"/>
</dbReference>
<comment type="caution">
    <text evidence="10">The sequence shown here is derived from an EMBL/GenBank/DDBJ whole genome shotgun (WGS) entry which is preliminary data.</text>
</comment>
<dbReference type="InterPro" id="IPR040159">
    <property type="entry name" value="CLS_fam"/>
</dbReference>
<gene>
    <name evidence="10" type="ORF">DB88DRAFT_504607</name>
</gene>
<dbReference type="InterPro" id="IPR008967">
    <property type="entry name" value="p53-like_TF_DNA-bd_sf"/>
</dbReference>
<feature type="compositionally biased region" description="Polar residues" evidence="7">
    <location>
        <begin position="253"/>
        <end position="263"/>
    </location>
</feature>
<comment type="subcellular location">
    <subcellularLocation>
        <location evidence="1">Nucleus</location>
    </subcellularLocation>
</comment>
<evidence type="ECO:0000256" key="2">
    <source>
        <dbReference type="ARBA" id="ARBA00009704"/>
    </source>
</evidence>
<evidence type="ECO:0000313" key="11">
    <source>
        <dbReference type="Proteomes" id="UP001182556"/>
    </source>
</evidence>
<sequence length="989" mass="107268">MEWSWQGSQPVTYAPSNDQLLFASNLNPDEKRALGLDPGQPTGYLGLNTEPRQHSPLYGYPSLPYRPALALDTNGTSLDPNGSSYQHHQSPPPGSSHSSAPQSGLIPDTASVHEAERIITPGIQYGFPGYPVNQPTYTANYPFDQNNQVTTPDLSQWPSQFPAPQFFPDFTPQSSAPAPLSSQHQGTISPSQLGHAPLGHDNLKTHKSFSDLMLESRGSTSSASSTDGGADMNPLEEWQNLHRVLPINPDRWASTNPQSTVGESTRRNEVHWAVPRPPSTMDKPSFHVPGRSPAVHNSEALDNALRRYITAPNRLAFGERKIIVMSPKVGQKSYGTEKRFLCPHPQAVLLGSAWWHQSPDGCPRQTRLPPRVNISFEGENPVKDATCSWTTIDGKNLDEKINTETLKPEEIPFIGNVAGKNLHISDADSKRREARAMVTVKAPLALHAGAHGWGAEKGTMADINNEEIVGIFPSKEIKIISKPSKKKASSKSSELLVQHGTTVAIFNRVRSQTTSTRYLSITPDPTRILGSDGRPVTGAVPPVTTNHRTAFPGFSANANTWESFIIWLADPKLPSGPGSQPPLHPGWPSAPSNALFAPHLSLPIRYNNTVVLQSLQSGVCSPVLVIRRVEQDSDVVGGDGTATEVPACLPEGELGGDLVSQLQKVAFEVYRPEQQFMVPPDARWGGVWLSCDQEHIQDKVVHADRKWAPVPMSAPNRSRPNSVPSTPSSRYGILPMTPHTNISNLPGSPSLPSSPNSTNSSVDYFGAHSRKASSASLVSPAGGMSDIALPSTDGGPVRRARTGSSSAARGPLARPVHRKRQSGDVTTLSSYEYMQAANGAPGDGTRMFWTMSVGDVCIWTIVSTEQSSYTFYVPEYVKQTSEPYAPMPSVSRILPPDAAIDAGPAHLHTFTARTTKPLVTIYGKGFQKNAEQGPRHLIYYNNDPAEYNEARCSEVMAATGPPRPLGRPANVFLVREDGECIIPTHVTYP</sequence>
<evidence type="ECO:0000259" key="8">
    <source>
        <dbReference type="SMART" id="SM01267"/>
    </source>
</evidence>
<dbReference type="Gene3D" id="2.60.40.1450">
    <property type="entry name" value="LAG1, DNA binding domain"/>
    <property type="match status" value="1"/>
</dbReference>
<name>A0AAD9L736_PAPLA</name>
<feature type="compositionally biased region" description="Low complexity" evidence="7">
    <location>
        <begin position="741"/>
        <end position="761"/>
    </location>
</feature>
<dbReference type="FunFam" id="2.60.40.1450:FF:000003">
    <property type="entry name" value="Related to J kappa-recombination signal binding protein"/>
    <property type="match status" value="1"/>
</dbReference>
<dbReference type="GO" id="GO:0005634">
    <property type="term" value="C:nucleus"/>
    <property type="evidence" value="ECO:0007669"/>
    <property type="project" value="UniProtKB-SubCell"/>
</dbReference>
<dbReference type="SUPFAM" id="SSF110217">
    <property type="entry name" value="DNA-binding protein LAG-1 (CSL)"/>
    <property type="match status" value="1"/>
</dbReference>
<dbReference type="InterPro" id="IPR037095">
    <property type="entry name" value="RBP-J/Cbf11_DNA-bd_sf"/>
</dbReference>
<dbReference type="InterPro" id="IPR015350">
    <property type="entry name" value="Beta-trefoil_DNA-bd_dom"/>
</dbReference>
<accession>A0AAD9L736</accession>
<keyword evidence="3" id="KW-0805">Transcription regulation</keyword>
<dbReference type="SMART" id="SM01268">
    <property type="entry name" value="BTD"/>
    <property type="match status" value="1"/>
</dbReference>
<dbReference type="InterPro" id="IPR015351">
    <property type="entry name" value="RBP-J/Cbf11/Cbf12_DNA-bd"/>
</dbReference>
<dbReference type="EMBL" id="JAODAN010000003">
    <property type="protein sequence ID" value="KAK1925583.1"/>
    <property type="molecule type" value="Genomic_DNA"/>
</dbReference>
<proteinExistence type="inferred from homology"/>
<dbReference type="Proteomes" id="UP001182556">
    <property type="component" value="Unassembled WGS sequence"/>
</dbReference>
<feature type="region of interest" description="Disordered" evidence="7">
    <location>
        <begin position="710"/>
        <end position="824"/>
    </location>
</feature>
<dbReference type="SMART" id="SM01267">
    <property type="entry name" value="LAG1_DNAbind"/>
    <property type="match status" value="1"/>
</dbReference>
<dbReference type="GO" id="GO:0001228">
    <property type="term" value="F:DNA-binding transcription activator activity, RNA polymerase II-specific"/>
    <property type="evidence" value="ECO:0007669"/>
    <property type="project" value="InterPro"/>
</dbReference>
<evidence type="ECO:0000256" key="3">
    <source>
        <dbReference type="ARBA" id="ARBA00023015"/>
    </source>
</evidence>
<dbReference type="PANTHER" id="PTHR10665">
    <property type="entry name" value="RECOMBINING BINDING PROTEIN SUPPRESSOR OF HAIRLESS"/>
    <property type="match status" value="1"/>
</dbReference>
<dbReference type="Pfam" id="PF09271">
    <property type="entry name" value="LAG1-DNAbind"/>
    <property type="match status" value="1"/>
</dbReference>